<protein>
    <submittedName>
        <fullName evidence="1">Uncharacterized protein</fullName>
    </submittedName>
</protein>
<evidence type="ECO:0000313" key="1">
    <source>
        <dbReference type="EMBL" id="KPI45818.1"/>
    </source>
</evidence>
<comment type="caution">
    <text evidence="1">The sequence shown here is derived from an EMBL/GenBank/DDBJ whole genome shotgun (WGS) entry which is preliminary data.</text>
</comment>
<evidence type="ECO:0000313" key="2">
    <source>
        <dbReference type="Proteomes" id="UP000038010"/>
    </source>
</evidence>
<dbReference type="AlphaFoldDB" id="A0A0N0NS41"/>
<dbReference type="EMBL" id="LFJN01000001">
    <property type="protein sequence ID" value="KPI45818.1"/>
    <property type="molecule type" value="Genomic_DNA"/>
</dbReference>
<proteinExistence type="predicted"/>
<name>A0A0N0NS41_9EURO</name>
<sequence length="239" mass="27548">MEQVRPEEGAKVEEARVHDCRATLPTRLNLSANIINISTSDHQGGLPSSIERVFKAGFAAYIYNSIAHPRDQIALTLTCRAIARAIATDKSLTLASGTTHVHNNTRQYVYGKEHLLYDLKKWHLIPGGLQLCSACWKYLPRDRIWKTKDGKRQLRELRMVDWTWAIMMWKEEVRHVKNWTRTCPTCAIPDEWWASDNGEDHGEDDGEARFCQAWGEGVAERVMVVQKYKKRKREADDVE</sequence>
<reference evidence="1 2" key="1">
    <citation type="submission" date="2015-06" db="EMBL/GenBank/DDBJ databases">
        <title>Draft genome of the ant-associated black yeast Phialophora attae CBS 131958.</title>
        <authorList>
            <person name="Moreno L.F."/>
            <person name="Stielow B.J."/>
            <person name="de Hoog S."/>
            <person name="Vicente V.A."/>
            <person name="Weiss V.A."/>
            <person name="de Vries M."/>
            <person name="Cruz L.M."/>
            <person name="Souza E.M."/>
        </authorList>
    </citation>
    <scope>NUCLEOTIDE SEQUENCE [LARGE SCALE GENOMIC DNA]</scope>
    <source>
        <strain evidence="1 2">CBS 131958</strain>
    </source>
</reference>
<dbReference type="Proteomes" id="UP000038010">
    <property type="component" value="Unassembled WGS sequence"/>
</dbReference>
<dbReference type="RefSeq" id="XP_018005781.1">
    <property type="nucleotide sequence ID" value="XM_018144376.1"/>
</dbReference>
<dbReference type="VEuPathDB" id="FungiDB:AB675_424"/>
<gene>
    <name evidence="1" type="ORF">AB675_424</name>
</gene>
<keyword evidence="2" id="KW-1185">Reference proteome</keyword>
<organism evidence="1 2">
    <name type="scientific">Cyphellophora attinorum</name>
    <dbReference type="NCBI Taxonomy" id="1664694"/>
    <lineage>
        <taxon>Eukaryota</taxon>
        <taxon>Fungi</taxon>
        <taxon>Dikarya</taxon>
        <taxon>Ascomycota</taxon>
        <taxon>Pezizomycotina</taxon>
        <taxon>Eurotiomycetes</taxon>
        <taxon>Chaetothyriomycetidae</taxon>
        <taxon>Chaetothyriales</taxon>
        <taxon>Cyphellophoraceae</taxon>
        <taxon>Cyphellophora</taxon>
    </lineage>
</organism>
<accession>A0A0N0NS41</accession>
<dbReference type="GeneID" id="28736245"/>